<dbReference type="OrthoDB" id="43034at2157"/>
<dbReference type="Gene3D" id="1.25.40.10">
    <property type="entry name" value="Tetratricopeptide repeat domain"/>
    <property type="match status" value="1"/>
</dbReference>
<sequence length="162" mass="18955">MVNDIEELIRKGYEEPDERIEEYFKRLYEEYGNDPRLIYEYANVLDYLGKEKEAIPLYRLALEKGLNGEHKDMCLIQLASSLRVIGELQESYEILDEVYKRTKDPASLLFFILTLNDLDMMKKAVCLLASYILEEDKGLIPNYKRALRQYYGELCGGSESTK</sequence>
<feature type="domain" description="Tetratrico peptide repeat group 5" evidence="1">
    <location>
        <begin position="37"/>
        <end position="153"/>
    </location>
</feature>
<dbReference type="AlphaFoldDB" id="A0A830GWD4"/>
<dbReference type="InterPro" id="IPR011990">
    <property type="entry name" value="TPR-like_helical_dom_sf"/>
</dbReference>
<comment type="caution">
    <text evidence="2">The sequence shown here is derived from an EMBL/GenBank/DDBJ whole genome shotgun (WGS) entry which is preliminary data.</text>
</comment>
<gene>
    <name evidence="2" type="ORF">GCM10007981_14540</name>
</gene>
<reference evidence="2" key="2">
    <citation type="submission" date="2020-09" db="EMBL/GenBank/DDBJ databases">
        <authorList>
            <person name="Sun Q."/>
            <person name="Ohkuma M."/>
        </authorList>
    </citation>
    <scope>NUCLEOTIDE SEQUENCE</scope>
    <source>
        <strain evidence="2">JCM 10088</strain>
    </source>
</reference>
<name>A0A830GWD4_9CREN</name>
<evidence type="ECO:0000313" key="2">
    <source>
        <dbReference type="EMBL" id="GGP21694.1"/>
    </source>
</evidence>
<organism evidence="2 3">
    <name type="scientific">Thermocladium modestius</name>
    <dbReference type="NCBI Taxonomy" id="62609"/>
    <lineage>
        <taxon>Archaea</taxon>
        <taxon>Thermoproteota</taxon>
        <taxon>Thermoprotei</taxon>
        <taxon>Thermoproteales</taxon>
        <taxon>Thermoproteaceae</taxon>
        <taxon>Thermocladium</taxon>
    </lineage>
</organism>
<dbReference type="InterPro" id="IPR041656">
    <property type="entry name" value="TPR_5"/>
</dbReference>
<dbReference type="SUPFAM" id="SSF48452">
    <property type="entry name" value="TPR-like"/>
    <property type="match status" value="1"/>
</dbReference>
<evidence type="ECO:0000259" key="1">
    <source>
        <dbReference type="Pfam" id="PF12688"/>
    </source>
</evidence>
<reference evidence="2" key="1">
    <citation type="journal article" date="2014" name="Int. J. Syst. Evol. Microbiol.">
        <title>Complete genome sequence of Corynebacterium casei LMG S-19264T (=DSM 44701T), isolated from a smear-ripened cheese.</title>
        <authorList>
            <consortium name="US DOE Joint Genome Institute (JGI-PGF)"/>
            <person name="Walter F."/>
            <person name="Albersmeier A."/>
            <person name="Kalinowski J."/>
            <person name="Ruckert C."/>
        </authorList>
    </citation>
    <scope>NUCLEOTIDE SEQUENCE</scope>
    <source>
        <strain evidence="2">JCM 10088</strain>
    </source>
</reference>
<keyword evidence="3" id="KW-1185">Reference proteome</keyword>
<proteinExistence type="predicted"/>
<dbReference type="RefSeq" id="WP_075060247.1">
    <property type="nucleotide sequence ID" value="NZ_BMNL01000003.1"/>
</dbReference>
<accession>A0A830GWD4</accession>
<evidence type="ECO:0000313" key="3">
    <source>
        <dbReference type="Proteomes" id="UP000610960"/>
    </source>
</evidence>
<dbReference type="EMBL" id="BMNL01000003">
    <property type="protein sequence ID" value="GGP21694.1"/>
    <property type="molecule type" value="Genomic_DNA"/>
</dbReference>
<protein>
    <recommendedName>
        <fullName evidence="1">Tetratrico peptide repeat group 5 domain-containing protein</fullName>
    </recommendedName>
</protein>
<dbReference type="Pfam" id="PF12688">
    <property type="entry name" value="TPR_5"/>
    <property type="match status" value="1"/>
</dbReference>
<dbReference type="Proteomes" id="UP000610960">
    <property type="component" value="Unassembled WGS sequence"/>
</dbReference>